<dbReference type="EMBL" id="JAUKUD010000002">
    <property type="protein sequence ID" value="KAK0752094.1"/>
    <property type="molecule type" value="Genomic_DNA"/>
</dbReference>
<comment type="caution">
    <text evidence="3">The sequence shown here is derived from an EMBL/GenBank/DDBJ whole genome shotgun (WGS) entry which is preliminary data.</text>
</comment>
<accession>A0AA40F6H5</accession>
<evidence type="ECO:0000256" key="2">
    <source>
        <dbReference type="ARBA" id="ARBA00019014"/>
    </source>
</evidence>
<protein>
    <recommendedName>
        <fullName evidence="2">Copper homeostasis protein cutC homolog</fullName>
    </recommendedName>
</protein>
<proteinExistence type="inferred from homology"/>
<comment type="similarity">
    <text evidence="1">Belongs to the CutC family.</text>
</comment>
<dbReference type="GO" id="GO:0005507">
    <property type="term" value="F:copper ion binding"/>
    <property type="evidence" value="ECO:0007669"/>
    <property type="project" value="TreeGrafter"/>
</dbReference>
<dbReference type="SUPFAM" id="SSF110395">
    <property type="entry name" value="CutC-like"/>
    <property type="match status" value="1"/>
</dbReference>
<dbReference type="PANTHER" id="PTHR12598:SF0">
    <property type="entry name" value="COPPER HOMEOSTASIS PROTEIN CUTC HOMOLOG"/>
    <property type="match status" value="1"/>
</dbReference>
<dbReference type="PANTHER" id="PTHR12598">
    <property type="entry name" value="COPPER HOMEOSTASIS PROTEIN CUTC"/>
    <property type="match status" value="1"/>
</dbReference>
<dbReference type="InterPro" id="IPR036822">
    <property type="entry name" value="CutC-like_dom_sf"/>
</dbReference>
<reference evidence="3" key="1">
    <citation type="submission" date="2023-06" db="EMBL/GenBank/DDBJ databases">
        <title>Genome-scale phylogeny and comparative genomics of the fungal order Sordariales.</title>
        <authorList>
            <consortium name="Lawrence Berkeley National Laboratory"/>
            <person name="Hensen N."/>
            <person name="Bonometti L."/>
            <person name="Westerberg I."/>
            <person name="Brannstrom I.O."/>
            <person name="Guillou S."/>
            <person name="Cros-Aarteil S."/>
            <person name="Calhoun S."/>
            <person name="Haridas S."/>
            <person name="Kuo A."/>
            <person name="Mondo S."/>
            <person name="Pangilinan J."/>
            <person name="Riley R."/>
            <person name="LaButti K."/>
            <person name="Andreopoulos B."/>
            <person name="Lipzen A."/>
            <person name="Chen C."/>
            <person name="Yanf M."/>
            <person name="Daum C."/>
            <person name="Ng V."/>
            <person name="Clum A."/>
            <person name="Steindorff A."/>
            <person name="Ohm R."/>
            <person name="Martin F."/>
            <person name="Silar P."/>
            <person name="Natvig D."/>
            <person name="Lalanne C."/>
            <person name="Gautier V."/>
            <person name="Ament-velasquez S.L."/>
            <person name="Kruys A."/>
            <person name="Hutchinson M.I."/>
            <person name="Powell A.J."/>
            <person name="Barry K."/>
            <person name="Miller A.N."/>
            <person name="Grigoriev I.V."/>
            <person name="Debuchy R."/>
            <person name="Gladieux P."/>
            <person name="Thoren M.H."/>
            <person name="Johannesson H."/>
        </authorList>
    </citation>
    <scope>NUCLEOTIDE SEQUENCE</scope>
    <source>
        <strain evidence="3">SMH3187-1</strain>
    </source>
</reference>
<name>A0AA40F6H5_9PEZI</name>
<dbReference type="Pfam" id="PF03932">
    <property type="entry name" value="CutC"/>
    <property type="match status" value="1"/>
</dbReference>
<organism evidence="3 4">
    <name type="scientific">Schizothecium vesticola</name>
    <dbReference type="NCBI Taxonomy" id="314040"/>
    <lineage>
        <taxon>Eukaryota</taxon>
        <taxon>Fungi</taxon>
        <taxon>Dikarya</taxon>
        <taxon>Ascomycota</taxon>
        <taxon>Pezizomycotina</taxon>
        <taxon>Sordariomycetes</taxon>
        <taxon>Sordariomycetidae</taxon>
        <taxon>Sordariales</taxon>
        <taxon>Schizotheciaceae</taxon>
        <taxon>Schizothecium</taxon>
    </lineage>
</organism>
<dbReference type="Proteomes" id="UP001172155">
    <property type="component" value="Unassembled WGS sequence"/>
</dbReference>
<dbReference type="AlphaFoldDB" id="A0AA40F6H5"/>
<evidence type="ECO:0000313" key="3">
    <source>
        <dbReference type="EMBL" id="KAK0752094.1"/>
    </source>
</evidence>
<keyword evidence="4" id="KW-1185">Reference proteome</keyword>
<evidence type="ECO:0000256" key="1">
    <source>
        <dbReference type="ARBA" id="ARBA00007768"/>
    </source>
</evidence>
<dbReference type="InterPro" id="IPR005627">
    <property type="entry name" value="CutC-like"/>
</dbReference>
<dbReference type="Gene3D" id="3.20.20.380">
    <property type="entry name" value="Copper homeostasis (CutC) domain"/>
    <property type="match status" value="1"/>
</dbReference>
<sequence>MLEIPIFGPDDGAAAVVAGAQRLELNRAGSYALGGLTPTLPELIALLSSFRPLALPGTPPIRIMIRPRGAPPPDGGHDFVYTRAELATMHASIAGFLASGLLHGARGDGFVFGVLSPSMEIDVPACKGLVEAAGGLDQ</sequence>
<gene>
    <name evidence="3" type="ORF">B0T18DRAFT_426636</name>
</gene>
<evidence type="ECO:0000313" key="4">
    <source>
        <dbReference type="Proteomes" id="UP001172155"/>
    </source>
</evidence>